<reference evidence="1 2" key="1">
    <citation type="journal article" date="2018" name="Mol. Biol. Evol.">
        <title>Broad Genomic Sampling Reveals a Smut Pathogenic Ancestry of the Fungal Clade Ustilaginomycotina.</title>
        <authorList>
            <person name="Kijpornyongpan T."/>
            <person name="Mondo S.J."/>
            <person name="Barry K."/>
            <person name="Sandor L."/>
            <person name="Lee J."/>
            <person name="Lipzen A."/>
            <person name="Pangilinan J."/>
            <person name="LaButti K."/>
            <person name="Hainaut M."/>
            <person name="Henrissat B."/>
            <person name="Grigoriev I.V."/>
            <person name="Spatafora J.W."/>
            <person name="Aime M.C."/>
        </authorList>
    </citation>
    <scope>NUCLEOTIDE SEQUENCE [LARGE SCALE GENOMIC DNA]</scope>
    <source>
        <strain evidence="1 2">SA 807</strain>
    </source>
</reference>
<evidence type="ECO:0000313" key="1">
    <source>
        <dbReference type="EMBL" id="PWN47266.1"/>
    </source>
</evidence>
<evidence type="ECO:0000313" key="2">
    <source>
        <dbReference type="Proteomes" id="UP000245626"/>
    </source>
</evidence>
<sequence length="1049" mass="113781">MQHLSREEVSAKSGSAFAFTRGQSLGRHDPASCNTSTTEADDSPAATATAAGPSRTHSPHTNHDDTPPPQLSLESRNYQNGNAFDSASSAETSLDARTASEVDSDRRSQNDGDGRIKRWRDRTLSKLTPDFLKHMVGRENSKDCRRTVTFEPVTPAQTSGPVAVESHRRHSTSGTSGGTLTSSAGGADRPQPFPIFRPSISSDMGISDRETDQREASEQLNRRSASESPIARGRSSFAYLAPSTSGSDAYRPGDELKGLIHVQRNSEKGLAVEVKAYIRATMTHENFIFTGRAGLETTTRTQVFWKSDKELYTRQQAFNGAFLPSSHPEGRSQDAATLVIPFSFSLPLKLPATYTDVLCDTRRNVPKRAKCLVNLPPSMEFFSVGKVGPTAGVLASIQGFLSASDPSLVAKVKYDITFVVRRQKKSFDFVHVSKVESFSLDFHVEPPPPSSATFAIPSVHDIEPADGRDPTIQADSPGPEQLSNVRTSSSNSRHDAPSTMAARDGEVQPSDQGGTGESFLSNSNLGDRGIAPKLELNLVRTIRIKTRTTDMIIDGENPDDLGVVGKHPARAERIQVMSFSRRREADLPPTYENGRAESHEAYSGLFRVKRMEPAPNEGMNLARVPSRFTRNQVKVIPSFSFRGLMVQYHLHARLVVCLPRGPSTCDYDLESIFIETPAVTVAADRISSASVASRGFGRRSGGLTVLRQTQPRRHSTVAYDTTSELQTRLNLGLSLATYESRRSIDAAELARDPRASRFIDPPLSARPRQAGTIIERRPDCTSACCHTPPSALLDSSQRLERTRSLPVAAMPSSHPSWSPSSNSDVCGRASPSSSVSPDSASASGIDLTLSSSQQSLPTTVPSSVDHEAASPPYPTSSTTGIRGCELESEAFCRGCERPRSPSAYSSQVRPSAILEAIAERGPENVSSISDEDLDEARSLGLLHPSIQSPVSAPESRCEPSAVALSGGEGTETVTLSAQGRLTPEELEEQEMIERYSLEDLEGDESELEATCSTLDRRRAAAARDRRQYSETEARLPSYRDSLGYVGTHA</sequence>
<dbReference type="EMBL" id="KZ820485">
    <property type="protein sequence ID" value="PWN47266.1"/>
    <property type="molecule type" value="Genomic_DNA"/>
</dbReference>
<gene>
    <name evidence="1" type="ORF">IE53DRAFT_371600</name>
</gene>
<proteinExistence type="predicted"/>
<name>A0ACD0NN77_9BASI</name>
<dbReference type="Proteomes" id="UP000245626">
    <property type="component" value="Unassembled WGS sequence"/>
</dbReference>
<protein>
    <submittedName>
        <fullName evidence="1">Uncharacterized protein</fullName>
    </submittedName>
</protein>
<accession>A0ACD0NN77</accession>
<keyword evidence="2" id="KW-1185">Reference proteome</keyword>
<organism evidence="1 2">
    <name type="scientific">Violaceomyces palustris</name>
    <dbReference type="NCBI Taxonomy" id="1673888"/>
    <lineage>
        <taxon>Eukaryota</taxon>
        <taxon>Fungi</taxon>
        <taxon>Dikarya</taxon>
        <taxon>Basidiomycota</taxon>
        <taxon>Ustilaginomycotina</taxon>
        <taxon>Ustilaginomycetes</taxon>
        <taxon>Violaceomycetales</taxon>
        <taxon>Violaceomycetaceae</taxon>
        <taxon>Violaceomyces</taxon>
    </lineage>
</organism>